<keyword evidence="3" id="KW-1185">Reference proteome</keyword>
<feature type="region of interest" description="Disordered" evidence="1">
    <location>
        <begin position="62"/>
        <end position="83"/>
    </location>
</feature>
<comment type="caution">
    <text evidence="2">The sequence shown here is derived from an EMBL/GenBank/DDBJ whole genome shotgun (WGS) entry which is preliminary data.</text>
</comment>
<dbReference type="EMBL" id="BPLF01000001">
    <property type="protein sequence ID" value="GIX61873.1"/>
    <property type="molecule type" value="Genomic_DNA"/>
</dbReference>
<reference evidence="2 3" key="1">
    <citation type="submission" date="2021-06" db="EMBL/GenBank/DDBJ databases">
        <title>Genome sequence of Babesia caballi.</title>
        <authorList>
            <person name="Yamagishi J."/>
            <person name="Kidaka T."/>
            <person name="Ochi A."/>
        </authorList>
    </citation>
    <scope>NUCLEOTIDE SEQUENCE [LARGE SCALE GENOMIC DNA]</scope>
    <source>
        <strain evidence="2">USDA-D6B2</strain>
    </source>
</reference>
<feature type="compositionally biased region" description="Acidic residues" evidence="1">
    <location>
        <begin position="69"/>
        <end position="81"/>
    </location>
</feature>
<gene>
    <name evidence="2" type="ORF">BcabD6B2_13080</name>
</gene>
<protein>
    <submittedName>
        <fullName evidence="2">RNA polymerase-associated protein RTF1</fullName>
    </submittedName>
</protein>
<dbReference type="AlphaFoldDB" id="A0AAV4LNV1"/>
<sequence length="466" mass="52679">MVLKLVRSVSKGDDHLPDQSPTSDGRRHLTDFQREMLLAEKHAESVRKRQRQNLFSSESSFEKNREVVAEPEEGTIEEDPFDLPNSDYVGAEYASASDIPVADASTLFADEVEHVAQAPVALVNKARVSKTRALHILEHPHCSKYLVGCVMRIWVTADAAAESVSSQYPNLINTHAIFKVERLLKAKEYPVYGDNVGNSCDHEIREFLGKTPFYMMGRVLAERASNALCRIGINDICSLPITQEEIKFGGEWLMRDLNQAATNLRNFTFTDEDVQLILERKLLKESSDQVDIQGGRSKLIAAIQRTSHEIELLTELVKHDPSKIDHLRALEERKAKIDEQLQSVKTPSRNPIFIKNCPVLRAHGEPSARGGAVRKTTQPTPMIMWPAVNAPETQNVFTSEPRKRERRSIADMSYEEQKELELVYITYMKNYDVDRWLSPAVDIDVGLDEGESQCNMISLSDYRNAA</sequence>
<dbReference type="RefSeq" id="XP_067713944.1">
    <property type="nucleotide sequence ID" value="XM_067857843.1"/>
</dbReference>
<dbReference type="GeneID" id="94193356"/>
<accession>A0AAV4LNV1</accession>
<dbReference type="Proteomes" id="UP001497744">
    <property type="component" value="Unassembled WGS sequence"/>
</dbReference>
<evidence type="ECO:0000256" key="1">
    <source>
        <dbReference type="SAM" id="MobiDB-lite"/>
    </source>
</evidence>
<evidence type="ECO:0000313" key="2">
    <source>
        <dbReference type="EMBL" id="GIX61873.1"/>
    </source>
</evidence>
<proteinExistence type="predicted"/>
<name>A0AAV4LNV1_BABCB</name>
<organism evidence="2 3">
    <name type="scientific">Babesia caballi</name>
    <dbReference type="NCBI Taxonomy" id="5871"/>
    <lineage>
        <taxon>Eukaryota</taxon>
        <taxon>Sar</taxon>
        <taxon>Alveolata</taxon>
        <taxon>Apicomplexa</taxon>
        <taxon>Aconoidasida</taxon>
        <taxon>Piroplasmida</taxon>
        <taxon>Babesiidae</taxon>
        <taxon>Babesia</taxon>
    </lineage>
</organism>
<evidence type="ECO:0000313" key="3">
    <source>
        <dbReference type="Proteomes" id="UP001497744"/>
    </source>
</evidence>
<feature type="region of interest" description="Disordered" evidence="1">
    <location>
        <begin position="1"/>
        <end position="28"/>
    </location>
</feature>